<sequence length="30" mass="3317">MKAKNVALKAKSGVIPLEKGESYVERRVQS</sequence>
<protein>
    <submittedName>
        <fullName evidence="1">Uncharacterized protein</fullName>
    </submittedName>
</protein>
<dbReference type="EMBL" id="AAXB02000010">
    <property type="protein sequence ID" value="EDM62737.1"/>
    <property type="molecule type" value="Genomic_DNA"/>
</dbReference>
<reference evidence="1 2" key="1">
    <citation type="submission" date="2007-03" db="EMBL/GenBank/DDBJ databases">
        <authorList>
            <person name="Fulton L."/>
            <person name="Clifton S."/>
            <person name="Fulton B."/>
            <person name="Xu J."/>
            <person name="Minx P."/>
            <person name="Pepin K.H."/>
            <person name="Johnson M."/>
            <person name="Thiruvilangam P."/>
            <person name="Bhonagiri V."/>
            <person name="Nash W.E."/>
            <person name="Mardis E.R."/>
            <person name="Wilson R.K."/>
        </authorList>
    </citation>
    <scope>NUCLEOTIDE SEQUENCE [LARGE SCALE GENOMIC DNA]</scope>
    <source>
        <strain evidence="1 2">DSM 13814</strain>
    </source>
</reference>
<name>A6BI21_9FIRM</name>
<dbReference type="AlphaFoldDB" id="A6BI21"/>
<evidence type="ECO:0000313" key="1">
    <source>
        <dbReference type="EMBL" id="EDM62737.1"/>
    </source>
</evidence>
<dbReference type="Proteomes" id="UP000004016">
    <property type="component" value="Unassembled WGS sequence"/>
</dbReference>
<dbReference type="HOGENOM" id="CLU_3403214_0_0_9"/>
<evidence type="ECO:0000313" key="2">
    <source>
        <dbReference type="Proteomes" id="UP000004016"/>
    </source>
</evidence>
<proteinExistence type="predicted"/>
<reference evidence="1 2" key="2">
    <citation type="submission" date="2007-04" db="EMBL/GenBank/DDBJ databases">
        <title>Draft genome sequence of Dorea longicatena (DSM 13814).</title>
        <authorList>
            <person name="Sudarsanam P."/>
            <person name="Ley R."/>
            <person name="Guruge J."/>
            <person name="Turnbaugh P.J."/>
            <person name="Mahowald M."/>
            <person name="Liep D."/>
            <person name="Gordon J."/>
        </authorList>
    </citation>
    <scope>NUCLEOTIDE SEQUENCE [LARGE SCALE GENOMIC DNA]</scope>
    <source>
        <strain evidence="1 2">DSM 13814</strain>
    </source>
</reference>
<gene>
    <name evidence="1" type="ORF">DORLON_01950</name>
</gene>
<accession>A6BI21</accession>
<comment type="caution">
    <text evidence="1">The sequence shown here is derived from an EMBL/GenBank/DDBJ whole genome shotgun (WGS) entry which is preliminary data.</text>
</comment>
<organism evidence="1 2">
    <name type="scientific">Dorea longicatena DSM 13814</name>
    <dbReference type="NCBI Taxonomy" id="411462"/>
    <lineage>
        <taxon>Bacteria</taxon>
        <taxon>Bacillati</taxon>
        <taxon>Bacillota</taxon>
        <taxon>Clostridia</taxon>
        <taxon>Lachnospirales</taxon>
        <taxon>Lachnospiraceae</taxon>
        <taxon>Dorea</taxon>
    </lineage>
</organism>